<dbReference type="Pfam" id="PF20639">
    <property type="entry name" value="Rrn6_K-rich"/>
    <property type="match status" value="1"/>
</dbReference>
<organism evidence="3 4">
    <name type="scientific">Diaporthe australafricana</name>
    <dbReference type="NCBI Taxonomy" id="127596"/>
    <lineage>
        <taxon>Eukaryota</taxon>
        <taxon>Fungi</taxon>
        <taxon>Dikarya</taxon>
        <taxon>Ascomycota</taxon>
        <taxon>Pezizomycotina</taxon>
        <taxon>Sordariomycetes</taxon>
        <taxon>Sordariomycetidae</taxon>
        <taxon>Diaporthales</taxon>
        <taxon>Diaporthaceae</taxon>
        <taxon>Diaporthe</taxon>
    </lineage>
</organism>
<feature type="compositionally biased region" description="Acidic residues" evidence="1">
    <location>
        <begin position="359"/>
        <end position="371"/>
    </location>
</feature>
<feature type="region of interest" description="Disordered" evidence="1">
    <location>
        <begin position="75"/>
        <end position="103"/>
    </location>
</feature>
<dbReference type="InterPro" id="IPR048536">
    <property type="entry name" value="Rrn6_K-rich"/>
</dbReference>
<feature type="compositionally biased region" description="Low complexity" evidence="1">
    <location>
        <begin position="495"/>
        <end position="510"/>
    </location>
</feature>
<feature type="region of interest" description="Disordered" evidence="1">
    <location>
        <begin position="306"/>
        <end position="372"/>
    </location>
</feature>
<feature type="domain" description="RRN6 K-rich C-terminal" evidence="2">
    <location>
        <begin position="396"/>
        <end position="532"/>
    </location>
</feature>
<comment type="caution">
    <text evidence="3">The sequence shown here is derived from an EMBL/GenBank/DDBJ whole genome shotgun (WGS) entry which is preliminary data.</text>
</comment>
<gene>
    <name evidence="3" type="ORF">Daus18300_013005</name>
</gene>
<feature type="region of interest" description="Disordered" evidence="1">
    <location>
        <begin position="387"/>
        <end position="547"/>
    </location>
</feature>
<feature type="compositionally biased region" description="Low complexity" evidence="1">
    <location>
        <begin position="337"/>
        <end position="358"/>
    </location>
</feature>
<sequence length="547" mass="61604">MDIGDLSLSRVIENPPSFEQLVPFEKRLPTRPKPVVPGATTYQITKSQKYWLLKTHPEAFLGNVDLKGTISEHVRASRSQDDSIETQTGSHLAAEELSDPRNRSRAVSLRKRVLRDSENAFVVPDAAEDDRQLRRDAPVEGFPKHKTIQLRPYFIKLMKEINDGFFGESSLVSAGDNGVGLFDHIQEVSQNLEADQHIALQPLLGFRDLWHSLDLTRLEAMWSRNLERLSNSSNPRLFQCGTFGPKLDVIDFFERFSIDWSSRLEAESLTATQWRYMQLALERLAAEVYLSEKGIFMVPQSTLELASRAEPRRGNSQSTIDDTFRELPFSRAGSDITLPTPSATPASSRATSQAAESFETQEEDDTSEQQEDPAVARLRMYLPSMRFAPPAKQGQSRVMSLWPEQRGSDPQDYRYSPTGKGADGLSQAAKRRREREEDRQRRKAKKRADLGMKLESAGDWFSQPHMPDEIRSSPPPQLFAKSQGQHQSYGVGIDSQAQSQGQSQSFGPSQTMSQPIRGEFGTRPSMLRKKTKGKQKVDAGTRKAGFK</sequence>
<evidence type="ECO:0000313" key="3">
    <source>
        <dbReference type="EMBL" id="KAL1850205.1"/>
    </source>
</evidence>
<name>A0ABR3W0R1_9PEZI</name>
<evidence type="ECO:0000259" key="2">
    <source>
        <dbReference type="Pfam" id="PF20639"/>
    </source>
</evidence>
<dbReference type="Proteomes" id="UP001583177">
    <property type="component" value="Unassembled WGS sequence"/>
</dbReference>
<reference evidence="3 4" key="1">
    <citation type="journal article" date="2024" name="IMA Fungus">
        <title>IMA Genome - F19 : A genome assembly and annotation guide to empower mycologists, including annotated draft genome sequences of Ceratocystis pirilliformis, Diaporthe australafricana, Fusarium ophioides, Paecilomyces lecythidis, and Sporothrix stenoceras.</title>
        <authorList>
            <person name="Aylward J."/>
            <person name="Wilson A.M."/>
            <person name="Visagie C.M."/>
            <person name="Spraker J."/>
            <person name="Barnes I."/>
            <person name="Buitendag C."/>
            <person name="Ceriani C."/>
            <person name="Del Mar Angel L."/>
            <person name="du Plessis D."/>
            <person name="Fuchs T."/>
            <person name="Gasser K."/>
            <person name="Kramer D."/>
            <person name="Li W."/>
            <person name="Munsamy K."/>
            <person name="Piso A."/>
            <person name="Price J.L."/>
            <person name="Sonnekus B."/>
            <person name="Thomas C."/>
            <person name="van der Nest A."/>
            <person name="van Dijk A."/>
            <person name="van Heerden A."/>
            <person name="van Vuuren N."/>
            <person name="Yilmaz N."/>
            <person name="Duong T.A."/>
            <person name="van der Merwe N.A."/>
            <person name="Wingfield M.J."/>
            <person name="Wingfield B.D."/>
        </authorList>
    </citation>
    <scope>NUCLEOTIDE SEQUENCE [LARGE SCALE GENOMIC DNA]</scope>
    <source>
        <strain evidence="3 4">CMW 18300</strain>
    </source>
</reference>
<protein>
    <recommendedName>
        <fullName evidence="2">RRN6 K-rich C-terminal domain-containing protein</fullName>
    </recommendedName>
</protein>
<dbReference type="EMBL" id="JAWRVE010000189">
    <property type="protein sequence ID" value="KAL1850205.1"/>
    <property type="molecule type" value="Genomic_DNA"/>
</dbReference>
<keyword evidence="4" id="KW-1185">Reference proteome</keyword>
<evidence type="ECO:0000313" key="4">
    <source>
        <dbReference type="Proteomes" id="UP001583177"/>
    </source>
</evidence>
<evidence type="ECO:0000256" key="1">
    <source>
        <dbReference type="SAM" id="MobiDB-lite"/>
    </source>
</evidence>
<accession>A0ABR3W0R1</accession>
<proteinExistence type="predicted"/>